<protein>
    <submittedName>
        <fullName evidence="3">Uncharacterized protein</fullName>
    </submittedName>
</protein>
<dbReference type="CDD" id="cd23992">
    <property type="entry name" value="PBP_GOBP"/>
    <property type="match status" value="1"/>
</dbReference>
<gene>
    <name evidence="3" type="ORF">NTJ_13649</name>
</gene>
<name>A0ABN7BAZ7_9HEMI</name>
<keyword evidence="4" id="KW-1185">Reference proteome</keyword>
<dbReference type="SUPFAM" id="SSF47565">
    <property type="entry name" value="Insect pheromone/odorant-binding proteins"/>
    <property type="match status" value="1"/>
</dbReference>
<proteinExistence type="predicted"/>
<reference evidence="3 4" key="1">
    <citation type="submission" date="2023-09" db="EMBL/GenBank/DDBJ databases">
        <title>Nesidiocoris tenuis whole genome shotgun sequence.</title>
        <authorList>
            <person name="Shibata T."/>
            <person name="Shimoda M."/>
            <person name="Kobayashi T."/>
            <person name="Uehara T."/>
        </authorList>
    </citation>
    <scope>NUCLEOTIDE SEQUENCE [LARGE SCALE GENOMIC DNA]</scope>
    <source>
        <strain evidence="3 4">Japan</strain>
    </source>
</reference>
<evidence type="ECO:0000256" key="1">
    <source>
        <dbReference type="ARBA" id="ARBA00022729"/>
    </source>
</evidence>
<accession>A0ABN7BAZ7</accession>
<organism evidence="3 4">
    <name type="scientific">Nesidiocoris tenuis</name>
    <dbReference type="NCBI Taxonomy" id="355587"/>
    <lineage>
        <taxon>Eukaryota</taxon>
        <taxon>Metazoa</taxon>
        <taxon>Ecdysozoa</taxon>
        <taxon>Arthropoda</taxon>
        <taxon>Hexapoda</taxon>
        <taxon>Insecta</taxon>
        <taxon>Pterygota</taxon>
        <taxon>Neoptera</taxon>
        <taxon>Paraneoptera</taxon>
        <taxon>Hemiptera</taxon>
        <taxon>Heteroptera</taxon>
        <taxon>Panheteroptera</taxon>
        <taxon>Cimicomorpha</taxon>
        <taxon>Miridae</taxon>
        <taxon>Dicyphina</taxon>
        <taxon>Nesidiocoris</taxon>
    </lineage>
</organism>
<keyword evidence="2" id="KW-0472">Membrane</keyword>
<dbReference type="Pfam" id="PF01395">
    <property type="entry name" value="PBP_GOBP"/>
    <property type="match status" value="1"/>
</dbReference>
<evidence type="ECO:0000313" key="3">
    <source>
        <dbReference type="EMBL" id="BET00833.1"/>
    </source>
</evidence>
<evidence type="ECO:0000256" key="2">
    <source>
        <dbReference type="SAM" id="Phobius"/>
    </source>
</evidence>
<dbReference type="PANTHER" id="PTHR11857:SF42">
    <property type="entry name" value="GENERAL ODORANT-BINDING PROTEIN 19D-RELATED"/>
    <property type="match status" value="1"/>
</dbReference>
<dbReference type="InterPro" id="IPR006170">
    <property type="entry name" value="PBP/GOBP"/>
</dbReference>
<keyword evidence="2" id="KW-1133">Transmembrane helix</keyword>
<keyword evidence="1" id="KW-0732">Signal</keyword>
<dbReference type="PANTHER" id="PTHR11857">
    <property type="entry name" value="ODORANT BINDING PROTEIN-RELATED"/>
    <property type="match status" value="1"/>
</dbReference>
<keyword evidence="2" id="KW-0812">Transmembrane</keyword>
<feature type="transmembrane region" description="Helical" evidence="2">
    <location>
        <begin position="6"/>
        <end position="23"/>
    </location>
</feature>
<dbReference type="EMBL" id="AP028920">
    <property type="protein sequence ID" value="BET00833.1"/>
    <property type="molecule type" value="Genomic_DNA"/>
</dbReference>
<evidence type="ECO:0000313" key="4">
    <source>
        <dbReference type="Proteomes" id="UP001307889"/>
    </source>
</evidence>
<dbReference type="Proteomes" id="UP001307889">
    <property type="component" value="Chromosome 12"/>
</dbReference>
<sequence length="151" mass="16692">MYSSETAFVVFVTIGIGFIHGAVTEDFKLKMKTIAGECATETKGNPDSFAKVWNSHTLPDSEDDMCFLACMMKKYGAFADGKFNAETMNGLNKQRWTDAGDVEKADKITADCIAEVKTEGVEDCTLAHEMLECLFKKFDEVGISSSDHKDF</sequence>
<dbReference type="SMART" id="SM00708">
    <property type="entry name" value="PhBP"/>
    <property type="match status" value="1"/>
</dbReference>
<dbReference type="Gene3D" id="1.10.238.20">
    <property type="entry name" value="Pheromone/general odorant binding protein domain"/>
    <property type="match status" value="1"/>
</dbReference>
<dbReference type="InterPro" id="IPR036728">
    <property type="entry name" value="PBP_GOBP_sf"/>
</dbReference>